<feature type="region of interest" description="Disordered" evidence="7">
    <location>
        <begin position="178"/>
        <end position="207"/>
    </location>
</feature>
<dbReference type="SMART" id="SM00271">
    <property type="entry name" value="DnaJ"/>
    <property type="match status" value="1"/>
</dbReference>
<accession>H8Z4Y7</accession>
<evidence type="ECO:0000256" key="3">
    <source>
        <dbReference type="ARBA" id="ARBA00022989"/>
    </source>
</evidence>
<organism evidence="10 11">
    <name type="scientific">Thiorhodovibrio frisius</name>
    <dbReference type="NCBI Taxonomy" id="631362"/>
    <lineage>
        <taxon>Bacteria</taxon>
        <taxon>Pseudomonadati</taxon>
        <taxon>Pseudomonadota</taxon>
        <taxon>Gammaproteobacteria</taxon>
        <taxon>Chromatiales</taxon>
        <taxon>Chromatiaceae</taxon>
        <taxon>Thiorhodovibrio</taxon>
    </lineage>
</organism>
<gene>
    <name evidence="10" type="ORF">Thi970DRAFT_04027</name>
</gene>
<comment type="subcellular location">
    <subcellularLocation>
        <location evidence="1">Membrane</location>
        <topology evidence="1">Single-pass membrane protein</topology>
    </subcellularLocation>
</comment>
<dbReference type="EMBL" id="JH603170">
    <property type="protein sequence ID" value="EIC20394.1"/>
    <property type="molecule type" value="Genomic_DNA"/>
</dbReference>
<comment type="similarity">
    <text evidence="6">Belongs to the TIM14 family.</text>
</comment>
<dbReference type="InterPro" id="IPR036869">
    <property type="entry name" value="J_dom_sf"/>
</dbReference>
<dbReference type="RefSeq" id="WP_009150797.1">
    <property type="nucleotide sequence ID" value="NZ_CP121471.1"/>
</dbReference>
<keyword evidence="2 8" id="KW-0812">Transmembrane</keyword>
<feature type="domain" description="J" evidence="9">
    <location>
        <begin position="211"/>
        <end position="262"/>
    </location>
</feature>
<evidence type="ECO:0000256" key="1">
    <source>
        <dbReference type="ARBA" id="ARBA00004167"/>
    </source>
</evidence>
<dbReference type="OrthoDB" id="581986at2"/>
<dbReference type="SUPFAM" id="SSF46565">
    <property type="entry name" value="Chaperone J-domain"/>
    <property type="match status" value="1"/>
</dbReference>
<evidence type="ECO:0000256" key="7">
    <source>
        <dbReference type="SAM" id="MobiDB-lite"/>
    </source>
</evidence>
<dbReference type="AlphaFoldDB" id="H8Z4Y7"/>
<proteinExistence type="inferred from homology"/>
<dbReference type="Gene3D" id="1.10.287.110">
    <property type="entry name" value="DnaJ domain"/>
    <property type="match status" value="1"/>
</dbReference>
<keyword evidence="5" id="KW-0143">Chaperone</keyword>
<evidence type="ECO:0000256" key="8">
    <source>
        <dbReference type="SAM" id="Phobius"/>
    </source>
</evidence>
<evidence type="ECO:0000256" key="4">
    <source>
        <dbReference type="ARBA" id="ARBA00023136"/>
    </source>
</evidence>
<reference evidence="10 11" key="2">
    <citation type="submission" date="2011-11" db="EMBL/GenBank/DDBJ databases">
        <authorList>
            <consortium name="US DOE Joint Genome Institute"/>
            <person name="Lucas S."/>
            <person name="Han J."/>
            <person name="Lapidus A."/>
            <person name="Cheng J.-F."/>
            <person name="Goodwin L."/>
            <person name="Pitluck S."/>
            <person name="Peters L."/>
            <person name="Ovchinnikova G."/>
            <person name="Zhang X."/>
            <person name="Detter J.C."/>
            <person name="Han C."/>
            <person name="Tapia R."/>
            <person name="Land M."/>
            <person name="Hauser L."/>
            <person name="Kyrpides N."/>
            <person name="Ivanova N."/>
            <person name="Pagani I."/>
            <person name="Vogl K."/>
            <person name="Liu Z."/>
            <person name="Overmann J."/>
            <person name="Frigaard N.-U."/>
            <person name="Bryant D."/>
            <person name="Woyke T."/>
        </authorList>
    </citation>
    <scope>NUCLEOTIDE SEQUENCE [LARGE SCALE GENOMIC DNA]</scope>
    <source>
        <strain evidence="10 11">970</strain>
    </source>
</reference>
<evidence type="ECO:0000256" key="2">
    <source>
        <dbReference type="ARBA" id="ARBA00022692"/>
    </source>
</evidence>
<dbReference type="HOGENOM" id="CLU_017633_13_1_6"/>
<evidence type="ECO:0000259" key="9">
    <source>
        <dbReference type="PROSITE" id="PS50076"/>
    </source>
</evidence>
<keyword evidence="3 8" id="KW-1133">Transmembrane helix</keyword>
<evidence type="ECO:0000313" key="11">
    <source>
        <dbReference type="Proteomes" id="UP000002964"/>
    </source>
</evidence>
<dbReference type="GO" id="GO:0016020">
    <property type="term" value="C:membrane"/>
    <property type="evidence" value="ECO:0007669"/>
    <property type="project" value="UniProtKB-SubCell"/>
</dbReference>
<feature type="transmembrane region" description="Helical" evidence="8">
    <location>
        <begin position="36"/>
        <end position="69"/>
    </location>
</feature>
<reference evidence="11" key="1">
    <citation type="submission" date="2011-06" db="EMBL/GenBank/DDBJ databases">
        <authorList>
            <consortium name="US DOE Joint Genome Institute (JGI-PGF)"/>
            <person name="Lucas S."/>
            <person name="Han J."/>
            <person name="Lapidus A."/>
            <person name="Cheng J.-F."/>
            <person name="Goodwin L."/>
            <person name="Pitluck S."/>
            <person name="Peters L."/>
            <person name="Land M.L."/>
            <person name="Hauser L."/>
            <person name="Vogl K."/>
            <person name="Liu Z."/>
            <person name="Overmann J."/>
            <person name="Frigaard N.-U."/>
            <person name="Bryant D.A."/>
            <person name="Woyke T.J."/>
        </authorList>
    </citation>
    <scope>NUCLEOTIDE SEQUENCE [LARGE SCALE GENOMIC DNA]</scope>
    <source>
        <strain evidence="11">970</strain>
    </source>
</reference>
<dbReference type="STRING" id="631362.Thi970DRAFT_04027"/>
<dbReference type="PANTHER" id="PTHR12763:SF28">
    <property type="entry name" value="GEO10507P1-RELATED"/>
    <property type="match status" value="1"/>
</dbReference>
<protein>
    <submittedName>
        <fullName evidence="10">DnaJ-class molecular chaperone with C-terminal Zn finger domain</fullName>
    </submittedName>
</protein>
<dbReference type="PANTHER" id="PTHR12763">
    <property type="match status" value="1"/>
</dbReference>
<dbReference type="CDD" id="cd06257">
    <property type="entry name" value="DnaJ"/>
    <property type="match status" value="1"/>
</dbReference>
<dbReference type="PROSITE" id="PS50076">
    <property type="entry name" value="DNAJ_2"/>
    <property type="match status" value="1"/>
</dbReference>
<sequence>MARLLVLVLLLGLLLWGLHWFRTAPAAQVARMLRRVLLWGGIGLLVVAVASGRLSPLFAALAAAVPVVLRLLNLLRMLPLIQQALHALGFKTAGARQTGGPGYGATGGPAGQSRIRTRYLDMTLDQSTGRMDGTVRDGPFSGERLSALDRTQLARMLEFYEDSDAQSAAVLRAYLERTDPGGQHGQNDDAHAGAGSGGAPPAAAGRLSREEAGAILGLIPGADAEQVRAAHRRLMQKFHPDRGGSDYLAAKINEAKKTLLSD</sequence>
<dbReference type="InterPro" id="IPR001623">
    <property type="entry name" value="DnaJ_domain"/>
</dbReference>
<dbReference type="FunFam" id="1.10.287.110:FF:000001">
    <property type="entry name" value="Import inner membrane translocase subunit tim14"/>
    <property type="match status" value="1"/>
</dbReference>
<evidence type="ECO:0000256" key="6">
    <source>
        <dbReference type="ARBA" id="ARBA00038105"/>
    </source>
</evidence>
<evidence type="ECO:0000313" key="10">
    <source>
        <dbReference type="EMBL" id="EIC20394.1"/>
    </source>
</evidence>
<dbReference type="eggNOG" id="COG2214">
    <property type="taxonomic scope" value="Bacteria"/>
</dbReference>
<keyword evidence="11" id="KW-1185">Reference proteome</keyword>
<evidence type="ECO:0000256" key="5">
    <source>
        <dbReference type="ARBA" id="ARBA00023186"/>
    </source>
</evidence>
<keyword evidence="4 8" id="KW-0472">Membrane</keyword>
<dbReference type="Proteomes" id="UP000002964">
    <property type="component" value="Unassembled WGS sequence"/>
</dbReference>
<name>H8Z4Y7_9GAMM</name>